<protein>
    <submittedName>
        <fullName evidence="2">Trp biosynthesis protein</fullName>
    </submittedName>
</protein>
<dbReference type="AlphaFoldDB" id="A0A1S1PNS3"/>
<keyword evidence="3" id="KW-1185">Reference proteome</keyword>
<dbReference type="RefSeq" id="WP_071065622.1">
    <property type="nucleotide sequence ID" value="NZ_MAXA01000235.1"/>
</dbReference>
<evidence type="ECO:0000256" key="1">
    <source>
        <dbReference type="SAM" id="Phobius"/>
    </source>
</evidence>
<evidence type="ECO:0000313" key="3">
    <source>
        <dbReference type="Proteomes" id="UP000179769"/>
    </source>
</evidence>
<dbReference type="Proteomes" id="UP000179769">
    <property type="component" value="Unassembled WGS sequence"/>
</dbReference>
<accession>A0A1S1PNS3</accession>
<name>A0A1S1PNS3_9ACTN</name>
<keyword evidence="1" id="KW-1133">Transmembrane helix</keyword>
<keyword evidence="1" id="KW-0472">Membrane</keyword>
<evidence type="ECO:0000313" key="2">
    <source>
        <dbReference type="EMBL" id="OHV24443.1"/>
    </source>
</evidence>
<proteinExistence type="predicted"/>
<reference evidence="3" key="1">
    <citation type="submission" date="2016-07" db="EMBL/GenBank/DDBJ databases">
        <title>Frankia sp. NRRL B-16219 Genome sequencing.</title>
        <authorList>
            <person name="Ghodhbane-Gtari F."/>
            <person name="Swanson E."/>
            <person name="Gueddou A."/>
            <person name="Louati M."/>
            <person name="Nouioui I."/>
            <person name="Hezbri K."/>
            <person name="Abebe-Akele F."/>
            <person name="Simpson S."/>
            <person name="Morris K."/>
            <person name="Thomas K."/>
            <person name="Gtari M."/>
            <person name="Tisa L.S."/>
        </authorList>
    </citation>
    <scope>NUCLEOTIDE SEQUENCE [LARGE SCALE GENOMIC DNA]</scope>
    <source>
        <strain evidence="3">NRRL B-16219</strain>
    </source>
</reference>
<keyword evidence="1" id="KW-0812">Transmembrane</keyword>
<feature type="transmembrane region" description="Helical" evidence="1">
    <location>
        <begin position="100"/>
        <end position="122"/>
    </location>
</feature>
<dbReference type="InterPro" id="IPR019051">
    <property type="entry name" value="Trp_biosyn_TM_oprn/chp"/>
</dbReference>
<feature type="transmembrane region" description="Helical" evidence="1">
    <location>
        <begin position="23"/>
        <end position="45"/>
    </location>
</feature>
<dbReference type="EMBL" id="MAXA01000235">
    <property type="protein sequence ID" value="OHV24443.1"/>
    <property type="molecule type" value="Genomic_DNA"/>
</dbReference>
<organism evidence="2 3">
    <name type="scientific">Parafrankia soli</name>
    <dbReference type="NCBI Taxonomy" id="2599596"/>
    <lineage>
        <taxon>Bacteria</taxon>
        <taxon>Bacillati</taxon>
        <taxon>Actinomycetota</taxon>
        <taxon>Actinomycetes</taxon>
        <taxon>Frankiales</taxon>
        <taxon>Frankiaceae</taxon>
        <taxon>Parafrankia</taxon>
    </lineage>
</organism>
<comment type="caution">
    <text evidence="2">The sequence shown here is derived from an EMBL/GenBank/DDBJ whole genome shotgun (WGS) entry which is preliminary data.</text>
</comment>
<dbReference type="Pfam" id="PF09534">
    <property type="entry name" value="Trp_oprn_chp"/>
    <property type="match status" value="1"/>
</dbReference>
<dbReference type="OrthoDB" id="3712369at2"/>
<sequence>MTAPADLPAPAGSPTPGARRERALAMVACLVGSAVVLFSASATWVSAQVQAGTGGQASAVAAPLPVKWSGESLAPAATALALLGLAATVAIIATRRVGRTLVGVLLAGAGVAIFLIAGGIALDPMAAVRGTDEVRALVPIGDPTILDLSRTVAPWLASFGGLVLAITGAVVVARAGTWPAMSGRYQARAAAPADAWDAIERGQDPT</sequence>
<feature type="transmembrane region" description="Helical" evidence="1">
    <location>
        <begin position="152"/>
        <end position="173"/>
    </location>
</feature>
<gene>
    <name evidence="2" type="ORF">BBK14_06275</name>
</gene>
<feature type="transmembrane region" description="Helical" evidence="1">
    <location>
        <begin position="73"/>
        <end position="93"/>
    </location>
</feature>